<gene>
    <name evidence="2" type="ORF">PYX00_007758</name>
</gene>
<proteinExistence type="predicted"/>
<protein>
    <submittedName>
        <fullName evidence="2">Uncharacterized protein</fullName>
    </submittedName>
</protein>
<evidence type="ECO:0000256" key="1">
    <source>
        <dbReference type="SAM" id="MobiDB-lite"/>
    </source>
</evidence>
<dbReference type="EMBL" id="JARGDH010000004">
    <property type="protein sequence ID" value="KAL0270296.1"/>
    <property type="molecule type" value="Genomic_DNA"/>
</dbReference>
<reference evidence="2" key="1">
    <citation type="journal article" date="2024" name="Gigascience">
        <title>Chromosome-level genome of the poultry shaft louse Menopon gallinae provides insight into the host-switching and adaptive evolution of parasitic lice.</title>
        <authorList>
            <person name="Xu Y."/>
            <person name="Ma L."/>
            <person name="Liu S."/>
            <person name="Liang Y."/>
            <person name="Liu Q."/>
            <person name="He Z."/>
            <person name="Tian L."/>
            <person name="Duan Y."/>
            <person name="Cai W."/>
            <person name="Li H."/>
            <person name="Song F."/>
        </authorList>
    </citation>
    <scope>NUCLEOTIDE SEQUENCE</scope>
    <source>
        <strain evidence="2">Cailab_2023a</strain>
    </source>
</reference>
<feature type="region of interest" description="Disordered" evidence="1">
    <location>
        <begin position="115"/>
        <end position="156"/>
    </location>
</feature>
<dbReference type="AlphaFoldDB" id="A0AAW2HLJ0"/>
<comment type="caution">
    <text evidence="2">The sequence shown here is derived from an EMBL/GenBank/DDBJ whole genome shotgun (WGS) entry which is preliminary data.</text>
</comment>
<evidence type="ECO:0000313" key="2">
    <source>
        <dbReference type="EMBL" id="KAL0270296.1"/>
    </source>
</evidence>
<sequence>MYGSTRVIKELHQLKMQKYQLMAELDRVTDEALKTEEELKKEKENYNTEIKALSESKTRQELQLDELGQQVKELETKRMVRRDELRQLEEQQKIEAEDDGTEDLIRDKNKQLKKMRRTVERKKQELQQEKKRADEMEERFRDDTADRDRESEERLERTNWEHNRYVMKPLLKKTKALTDEDKALSEELRKTDIEIDLYKEKVLLLQEKNRLLAWELEERLNSC</sequence>
<name>A0AAW2HLJ0_9NEOP</name>
<organism evidence="2">
    <name type="scientific">Menopon gallinae</name>
    <name type="common">poultry shaft louse</name>
    <dbReference type="NCBI Taxonomy" id="328185"/>
    <lineage>
        <taxon>Eukaryota</taxon>
        <taxon>Metazoa</taxon>
        <taxon>Ecdysozoa</taxon>
        <taxon>Arthropoda</taxon>
        <taxon>Hexapoda</taxon>
        <taxon>Insecta</taxon>
        <taxon>Pterygota</taxon>
        <taxon>Neoptera</taxon>
        <taxon>Paraneoptera</taxon>
        <taxon>Psocodea</taxon>
        <taxon>Troctomorpha</taxon>
        <taxon>Phthiraptera</taxon>
        <taxon>Amblycera</taxon>
        <taxon>Menoponidae</taxon>
        <taxon>Menopon</taxon>
    </lineage>
</organism>
<feature type="compositionally biased region" description="Basic and acidic residues" evidence="1">
    <location>
        <begin position="117"/>
        <end position="156"/>
    </location>
</feature>
<accession>A0AAW2HLJ0</accession>